<gene>
    <name evidence="7" type="ORF">VSX56_16795</name>
</gene>
<feature type="transmembrane region" description="Helical" evidence="5">
    <location>
        <begin position="406"/>
        <end position="424"/>
    </location>
</feature>
<protein>
    <submittedName>
        <fullName evidence="7">MFS transporter</fullName>
    </submittedName>
</protein>
<keyword evidence="3 5" id="KW-0472">Membrane</keyword>
<feature type="transmembrane region" description="Helical" evidence="5">
    <location>
        <begin position="38"/>
        <end position="58"/>
    </location>
</feature>
<dbReference type="Pfam" id="PF07690">
    <property type="entry name" value="MFS_1"/>
    <property type="match status" value="1"/>
</dbReference>
<reference evidence="7 8" key="1">
    <citation type="submission" date="2024-06" db="EMBL/GenBank/DDBJ databases">
        <title>Thioclava kandeliae sp. nov. from a rhizosphere soil sample of Kandelia candel in a mangrove.</title>
        <authorList>
            <person name="Mu T."/>
        </authorList>
    </citation>
    <scope>NUCLEOTIDE SEQUENCE [LARGE SCALE GENOMIC DNA]</scope>
    <source>
        <strain evidence="7 8">CPCC 100088</strain>
    </source>
</reference>
<feature type="transmembrane region" description="Helical" evidence="5">
    <location>
        <begin position="166"/>
        <end position="190"/>
    </location>
</feature>
<dbReference type="EMBL" id="JAYWLC010000018">
    <property type="protein sequence ID" value="MER5173426.1"/>
    <property type="molecule type" value="Genomic_DNA"/>
</dbReference>
<feature type="compositionally biased region" description="Low complexity" evidence="4">
    <location>
        <begin position="8"/>
        <end position="18"/>
    </location>
</feature>
<evidence type="ECO:0000256" key="5">
    <source>
        <dbReference type="SAM" id="Phobius"/>
    </source>
</evidence>
<feature type="transmembrane region" description="Helical" evidence="5">
    <location>
        <begin position="262"/>
        <end position="280"/>
    </location>
</feature>
<evidence type="ECO:0000256" key="4">
    <source>
        <dbReference type="SAM" id="MobiDB-lite"/>
    </source>
</evidence>
<dbReference type="RefSeq" id="WP_350938745.1">
    <property type="nucleotide sequence ID" value="NZ_JAYWLC010000018.1"/>
</dbReference>
<dbReference type="CDD" id="cd17337">
    <property type="entry name" value="MFS_CsbX"/>
    <property type="match status" value="1"/>
</dbReference>
<dbReference type="InterPro" id="IPR011701">
    <property type="entry name" value="MFS"/>
</dbReference>
<accession>A0ABV1SKK9</accession>
<evidence type="ECO:0000256" key="3">
    <source>
        <dbReference type="ARBA" id="ARBA00023136"/>
    </source>
</evidence>
<keyword evidence="2 5" id="KW-1133">Transmembrane helix</keyword>
<name>A0ABV1SKK9_9RHOB</name>
<dbReference type="Proteomes" id="UP001438953">
    <property type="component" value="Unassembled WGS sequence"/>
</dbReference>
<dbReference type="NCBIfam" id="TIGR00897">
    <property type="entry name" value="2A0118"/>
    <property type="match status" value="1"/>
</dbReference>
<feature type="transmembrane region" description="Helical" evidence="5">
    <location>
        <begin position="101"/>
        <end position="121"/>
    </location>
</feature>
<keyword evidence="8" id="KW-1185">Reference proteome</keyword>
<dbReference type="SUPFAM" id="SSF103473">
    <property type="entry name" value="MFS general substrate transporter"/>
    <property type="match status" value="1"/>
</dbReference>
<evidence type="ECO:0000256" key="1">
    <source>
        <dbReference type="ARBA" id="ARBA00022692"/>
    </source>
</evidence>
<comment type="caution">
    <text evidence="7">The sequence shown here is derived from an EMBL/GenBank/DDBJ whole genome shotgun (WGS) entry which is preliminary data.</text>
</comment>
<feature type="transmembrane region" description="Helical" evidence="5">
    <location>
        <begin position="196"/>
        <end position="215"/>
    </location>
</feature>
<organism evidence="7 8">
    <name type="scientific">Thioclava kandeliae</name>
    <dbReference type="NCBI Taxonomy" id="3070818"/>
    <lineage>
        <taxon>Bacteria</taxon>
        <taxon>Pseudomonadati</taxon>
        <taxon>Pseudomonadota</taxon>
        <taxon>Alphaproteobacteria</taxon>
        <taxon>Rhodobacterales</taxon>
        <taxon>Paracoccaceae</taxon>
        <taxon>Thioclava</taxon>
    </lineage>
</organism>
<feature type="transmembrane region" description="Helical" evidence="5">
    <location>
        <begin position="375"/>
        <end position="394"/>
    </location>
</feature>
<keyword evidence="1 5" id="KW-0812">Transmembrane</keyword>
<feature type="transmembrane region" description="Helical" evidence="5">
    <location>
        <begin position="286"/>
        <end position="305"/>
    </location>
</feature>
<evidence type="ECO:0000313" key="7">
    <source>
        <dbReference type="EMBL" id="MER5173426.1"/>
    </source>
</evidence>
<dbReference type="PROSITE" id="PS50850">
    <property type="entry name" value="MFS"/>
    <property type="match status" value="1"/>
</dbReference>
<evidence type="ECO:0000259" key="6">
    <source>
        <dbReference type="PROSITE" id="PS50850"/>
    </source>
</evidence>
<evidence type="ECO:0000256" key="2">
    <source>
        <dbReference type="ARBA" id="ARBA00022989"/>
    </source>
</evidence>
<evidence type="ECO:0000313" key="8">
    <source>
        <dbReference type="Proteomes" id="UP001438953"/>
    </source>
</evidence>
<proteinExistence type="predicted"/>
<dbReference type="InterPro" id="IPR004748">
    <property type="entry name" value="Polyol_permease-like"/>
</dbReference>
<feature type="transmembrane region" description="Helical" evidence="5">
    <location>
        <begin position="314"/>
        <end position="334"/>
    </location>
</feature>
<feature type="transmembrane region" description="Helical" evidence="5">
    <location>
        <begin position="133"/>
        <end position="154"/>
    </location>
</feature>
<dbReference type="InterPro" id="IPR036259">
    <property type="entry name" value="MFS_trans_sf"/>
</dbReference>
<dbReference type="InterPro" id="IPR020846">
    <property type="entry name" value="MFS_dom"/>
</dbReference>
<dbReference type="Gene3D" id="1.20.1250.20">
    <property type="entry name" value="MFS general substrate transporter like domains"/>
    <property type="match status" value="2"/>
</dbReference>
<feature type="domain" description="Major facilitator superfamily (MFS) profile" evidence="6">
    <location>
        <begin position="35"/>
        <end position="429"/>
    </location>
</feature>
<sequence length="429" mass="45402">MTSTPDISNSPANPSSSHSKTERLGFFDKIGLPSTLKWGFLGLLVFMIGDGVELGYLAPYLEGKGLGQGQVALLFTVYGITVAISSWLSGPMSQVYGPRKVMWAGLAIWGVLEVAFLTLGISTLNYPLMLVTYALRGFGYPLFAYGFLVWIAAATPAKRLGMAASWFWFAYAAGLPTLGSLTASIAIPAIGTMGTLWLSLVLVVVGGALSLMAMAKTKGGEPLTKTAESPFAAMGRSISIMWREPISTVGGLVRTVNTSSQYAFFIVLPGFFMTTIGFSLEEWLRLLTIMFLGNLVGNLASGYIGKKIGLRNTIALMGAIGTSLGILAVFYVPQMAPGNFAIASLVAIFYGIMLGGYVPLSALMPMVLPHDKAGALAVVSLGAGAATWVGPIVVAAMRPLFGLEGVMWAFVVLYLLSGAMIMLVREPKV</sequence>
<feature type="transmembrane region" description="Helical" evidence="5">
    <location>
        <begin position="70"/>
        <end position="89"/>
    </location>
</feature>
<feature type="region of interest" description="Disordered" evidence="4">
    <location>
        <begin position="1"/>
        <end position="20"/>
    </location>
</feature>
<feature type="transmembrane region" description="Helical" evidence="5">
    <location>
        <begin position="340"/>
        <end position="363"/>
    </location>
</feature>